<dbReference type="InterPro" id="IPR050625">
    <property type="entry name" value="ParA/MinD_ATPase"/>
</dbReference>
<dbReference type="AlphaFoldDB" id="A0A1A9N3J0"/>
<dbReference type="GO" id="GO:0000160">
    <property type="term" value="P:phosphorelay signal transduction system"/>
    <property type="evidence" value="ECO:0007669"/>
    <property type="project" value="InterPro"/>
</dbReference>
<evidence type="ECO:0000313" key="4">
    <source>
        <dbReference type="EMBL" id="OAJ56666.1"/>
    </source>
</evidence>
<dbReference type="PROSITE" id="PS50110">
    <property type="entry name" value="RESPONSE_REGULATORY"/>
    <property type="match status" value="1"/>
</dbReference>
<dbReference type="GO" id="GO:0005829">
    <property type="term" value="C:cytosol"/>
    <property type="evidence" value="ECO:0007669"/>
    <property type="project" value="TreeGrafter"/>
</dbReference>
<dbReference type="GO" id="GO:0016887">
    <property type="term" value="F:ATP hydrolysis activity"/>
    <property type="evidence" value="ECO:0007669"/>
    <property type="project" value="TreeGrafter"/>
</dbReference>
<sequence length="408" mass="43506">MGVFESNILKRRAQPSGAEKLIAVVSEAQSIEVIKSVVVDQGIATSYVTLGSLDDAIGIMTSLKESPRHLIVDVTGSAMPISDLERLAEVVDPSVAVIVIGERNDVGLFRSLLHAGVQDYLVKPLTAELVRRALTASDGGTSARMGKVLSFVGARGGVGVTTIATALASHLADKTRRRIAYIDLDPYGGAAASMLGVAANNGLIELLQNPQRLDQQLINQAFVAQSDRLLVLAAELPYNQEFALRSGALSELVTMLKHHFHYIMLDLPGRAGRLVEEALDASSTIHVVADFSVHSAREAARLCRFAQTLDAAPAITVLLNEARQPVSGRVREDDFISALARGSVHSLPYEPQSLALAENLGEAGTLAHANRSPFAAAIVSLADAITGSETAVAREPWYQRLLPTRRAS</sequence>
<dbReference type="GO" id="GO:0009898">
    <property type="term" value="C:cytoplasmic side of plasma membrane"/>
    <property type="evidence" value="ECO:0007669"/>
    <property type="project" value="TreeGrafter"/>
</dbReference>
<dbReference type="STRING" id="1462993.A6V36_12720"/>
<reference evidence="5 6" key="1">
    <citation type="submission" date="2016-04" db="EMBL/GenBank/DDBJ databases">
        <title>Reclassification of Paraburkholderia panaciterrae (Farh et al. 2015) Dobritsa &amp; Samadpour 2016 as a later homotypic synonym of Paraburkholderia ginsengiterrae (Farh et al. 2015) Dobritsa &amp; Samadpour 2016.</title>
        <authorList>
            <person name="Dobritsa A.P."/>
            <person name="Kutumbaka K."/>
            <person name="Samadpour M."/>
        </authorList>
    </citation>
    <scope>NUCLEOTIDE SEQUENCE [LARGE SCALE GENOMIC DNA]</scope>
    <source>
        <strain evidence="4 6">DCY85</strain>
        <strain evidence="3 5">DCY85-1</strain>
    </source>
</reference>
<evidence type="ECO:0000313" key="3">
    <source>
        <dbReference type="EMBL" id="OAJ53203.1"/>
    </source>
</evidence>
<dbReference type="InterPro" id="IPR001789">
    <property type="entry name" value="Sig_transdc_resp-reg_receiver"/>
</dbReference>
<dbReference type="EMBL" id="LXJZ01000220">
    <property type="protein sequence ID" value="OAJ53203.1"/>
    <property type="molecule type" value="Genomic_DNA"/>
</dbReference>
<dbReference type="SUPFAM" id="SSF52540">
    <property type="entry name" value="P-loop containing nucleoside triphosphate hydrolases"/>
    <property type="match status" value="1"/>
</dbReference>
<dbReference type="EMBL" id="LXKA01000333">
    <property type="protein sequence ID" value="OAJ56666.1"/>
    <property type="molecule type" value="Genomic_DNA"/>
</dbReference>
<dbReference type="PANTHER" id="PTHR43384">
    <property type="entry name" value="SEPTUM SITE-DETERMINING PROTEIN MIND HOMOLOG, CHLOROPLASTIC-RELATED"/>
    <property type="match status" value="1"/>
</dbReference>
<dbReference type="GO" id="GO:0051782">
    <property type="term" value="P:negative regulation of cell division"/>
    <property type="evidence" value="ECO:0007669"/>
    <property type="project" value="TreeGrafter"/>
</dbReference>
<evidence type="ECO:0000259" key="2">
    <source>
        <dbReference type="PROSITE" id="PS50110"/>
    </source>
</evidence>
<dbReference type="Gene3D" id="3.40.50.300">
    <property type="entry name" value="P-loop containing nucleotide triphosphate hydrolases"/>
    <property type="match status" value="1"/>
</dbReference>
<proteinExistence type="predicted"/>
<keyword evidence="5" id="KW-1185">Reference proteome</keyword>
<keyword evidence="1" id="KW-0597">Phosphoprotein</keyword>
<dbReference type="Proteomes" id="UP000078116">
    <property type="component" value="Unassembled WGS sequence"/>
</dbReference>
<dbReference type="OrthoDB" id="8595957at2"/>
<protein>
    <submittedName>
        <fullName evidence="4">Fimbrial protein</fullName>
    </submittedName>
</protein>
<evidence type="ECO:0000313" key="6">
    <source>
        <dbReference type="Proteomes" id="UP000078116"/>
    </source>
</evidence>
<dbReference type="Gene3D" id="3.40.50.2300">
    <property type="match status" value="1"/>
</dbReference>
<dbReference type="Pfam" id="PF13614">
    <property type="entry name" value="AAA_31"/>
    <property type="match status" value="1"/>
</dbReference>
<feature type="domain" description="Response regulatory" evidence="2">
    <location>
        <begin position="20"/>
        <end position="138"/>
    </location>
</feature>
<gene>
    <name evidence="3" type="ORF">A6V36_12720</name>
    <name evidence="4" type="ORF">A6V37_31050</name>
</gene>
<dbReference type="InterPro" id="IPR011006">
    <property type="entry name" value="CheY-like_superfamily"/>
</dbReference>
<evidence type="ECO:0000313" key="5">
    <source>
        <dbReference type="Proteomes" id="UP000077961"/>
    </source>
</evidence>
<name>A0A1A9N3J0_9BURK</name>
<comment type="caution">
    <text evidence="4">The sequence shown here is derived from an EMBL/GenBank/DDBJ whole genome shotgun (WGS) entry which is preliminary data.</text>
</comment>
<dbReference type="RefSeq" id="WP_064271681.1">
    <property type="nucleotide sequence ID" value="NZ_LXJZ01000220.1"/>
</dbReference>
<dbReference type="SUPFAM" id="SSF52172">
    <property type="entry name" value="CheY-like"/>
    <property type="match status" value="1"/>
</dbReference>
<dbReference type="Proteomes" id="UP000077961">
    <property type="component" value="Unassembled WGS sequence"/>
</dbReference>
<accession>A0A1A9N3J0</accession>
<feature type="modified residue" description="4-aspartylphosphate" evidence="1">
    <location>
        <position position="73"/>
    </location>
</feature>
<dbReference type="InterPro" id="IPR027417">
    <property type="entry name" value="P-loop_NTPase"/>
</dbReference>
<dbReference type="InterPro" id="IPR025669">
    <property type="entry name" value="AAA_dom"/>
</dbReference>
<organism evidence="4 6">
    <name type="scientific">Paraburkholderia ginsengiterrae</name>
    <dbReference type="NCBI Taxonomy" id="1462993"/>
    <lineage>
        <taxon>Bacteria</taxon>
        <taxon>Pseudomonadati</taxon>
        <taxon>Pseudomonadota</taxon>
        <taxon>Betaproteobacteria</taxon>
        <taxon>Burkholderiales</taxon>
        <taxon>Burkholderiaceae</taxon>
        <taxon>Paraburkholderia</taxon>
    </lineage>
</organism>
<evidence type="ECO:0000256" key="1">
    <source>
        <dbReference type="PROSITE-ProRule" id="PRU00169"/>
    </source>
</evidence>
<dbReference type="GO" id="GO:0005524">
    <property type="term" value="F:ATP binding"/>
    <property type="evidence" value="ECO:0007669"/>
    <property type="project" value="TreeGrafter"/>
</dbReference>
<dbReference type="PANTHER" id="PTHR43384:SF13">
    <property type="entry name" value="SLR0110 PROTEIN"/>
    <property type="match status" value="1"/>
</dbReference>